<keyword evidence="3" id="KW-1185">Reference proteome</keyword>
<dbReference type="PANTHER" id="PTHR30292">
    <property type="entry name" value="UNCHARACTERIZED PROTEIN YBGL-RELATED"/>
    <property type="match status" value="1"/>
</dbReference>
<feature type="transmembrane region" description="Helical" evidence="1">
    <location>
        <begin position="130"/>
        <end position="152"/>
    </location>
</feature>
<dbReference type="PANTHER" id="PTHR30292:SF0">
    <property type="entry name" value="5-OXOPROLINASE SUBUNIT A"/>
    <property type="match status" value="1"/>
</dbReference>
<protein>
    <submittedName>
        <fullName evidence="2">LamB/YcsF family protein</fullName>
    </submittedName>
</protein>
<dbReference type="Proteomes" id="UP001218638">
    <property type="component" value="Chromosome"/>
</dbReference>
<evidence type="ECO:0000313" key="2">
    <source>
        <dbReference type="EMBL" id="WED66728.1"/>
    </source>
</evidence>
<dbReference type="KEGG" id="slom:PXH66_07685"/>
<reference evidence="2" key="1">
    <citation type="submission" date="2023-03" db="EMBL/GenBank/DDBJ databases">
        <title>Lomoglobus Profundus gen. nov., sp. nov., a novel member of the phylum Verrucomicrobia, isolated from deep-marine sediment of South China Sea.</title>
        <authorList>
            <person name="Ahmad T."/>
            <person name="Ishaq S.E."/>
            <person name="Wang F."/>
        </authorList>
    </citation>
    <scope>NUCLEOTIDE SEQUENCE</scope>
    <source>
        <strain evidence="2">LMO-M01</strain>
    </source>
</reference>
<sequence>MKSVDLNCDVGEGVGLEPTLLPWVSSANIACGAHAGDTATMAATIKLARELDVQVGAHPGFADREHFGRREISLSESGIEYLVTSQLEALAAQGEFSYVKPHGALYNMAARDRAVADAVVRAVRQFDADLWLLGLAGSCLIAAGLAAGLSVAREVFADRGYDEAGRLITRGEPGAMITDEGAAVTQVLAMVSEGRVRSRTGTWVDLQADSVCLHGDQPAAVSFARKLNRALADAGVSIRPFTSRWENTS</sequence>
<name>A0AAF0CRG7_9BACT</name>
<organism evidence="2 3">
    <name type="scientific">Synoicihabitans lomoniglobus</name>
    <dbReference type="NCBI Taxonomy" id="2909285"/>
    <lineage>
        <taxon>Bacteria</taxon>
        <taxon>Pseudomonadati</taxon>
        <taxon>Verrucomicrobiota</taxon>
        <taxon>Opitutia</taxon>
        <taxon>Opitutales</taxon>
        <taxon>Opitutaceae</taxon>
        <taxon>Synoicihabitans</taxon>
    </lineage>
</organism>
<dbReference type="GO" id="GO:0005975">
    <property type="term" value="P:carbohydrate metabolic process"/>
    <property type="evidence" value="ECO:0007669"/>
    <property type="project" value="InterPro"/>
</dbReference>
<proteinExistence type="predicted"/>
<dbReference type="SUPFAM" id="SSF88713">
    <property type="entry name" value="Glycoside hydrolase/deacetylase"/>
    <property type="match status" value="1"/>
</dbReference>
<dbReference type="NCBIfam" id="NF003814">
    <property type="entry name" value="PRK05406.1-3"/>
    <property type="match status" value="1"/>
</dbReference>
<dbReference type="EMBL" id="CP119075">
    <property type="protein sequence ID" value="WED66728.1"/>
    <property type="molecule type" value="Genomic_DNA"/>
</dbReference>
<dbReference type="RefSeq" id="WP_330928890.1">
    <property type="nucleotide sequence ID" value="NZ_CP119075.1"/>
</dbReference>
<dbReference type="InterPro" id="IPR005501">
    <property type="entry name" value="LamB/YcsF/PxpA-like"/>
</dbReference>
<dbReference type="InterPro" id="IPR011330">
    <property type="entry name" value="Glyco_hydro/deAcase_b/a-brl"/>
</dbReference>
<accession>A0AAF0CRG7</accession>
<evidence type="ECO:0000313" key="3">
    <source>
        <dbReference type="Proteomes" id="UP001218638"/>
    </source>
</evidence>
<keyword evidence="1" id="KW-0472">Membrane</keyword>
<dbReference type="Pfam" id="PF03746">
    <property type="entry name" value="LamB_YcsF"/>
    <property type="match status" value="1"/>
</dbReference>
<dbReference type="AlphaFoldDB" id="A0AAF0CRG7"/>
<gene>
    <name evidence="2" type="ORF">PXH66_07685</name>
</gene>
<evidence type="ECO:0000256" key="1">
    <source>
        <dbReference type="SAM" id="Phobius"/>
    </source>
</evidence>
<keyword evidence="1" id="KW-1133">Transmembrane helix</keyword>
<dbReference type="Gene3D" id="3.20.20.370">
    <property type="entry name" value="Glycoside hydrolase/deacetylase"/>
    <property type="match status" value="1"/>
</dbReference>
<dbReference type="NCBIfam" id="NF003816">
    <property type="entry name" value="PRK05406.1-5"/>
    <property type="match status" value="1"/>
</dbReference>
<dbReference type="CDD" id="cd10787">
    <property type="entry name" value="LamB_YcsF_like"/>
    <property type="match status" value="1"/>
</dbReference>
<keyword evidence="1" id="KW-0812">Transmembrane</keyword>